<protein>
    <submittedName>
        <fullName evidence="2">Transketolase C-terminal domain-containing protein</fullName>
    </submittedName>
</protein>
<keyword evidence="3" id="KW-1185">Reference proteome</keyword>
<dbReference type="CDD" id="cd07033">
    <property type="entry name" value="TPP_PYR_DXS_TK_like"/>
    <property type="match status" value="1"/>
</dbReference>
<organism evidence="2 3">
    <name type="scientific">Streptomyces silvisoli</name>
    <dbReference type="NCBI Taxonomy" id="3034235"/>
    <lineage>
        <taxon>Bacteria</taxon>
        <taxon>Bacillati</taxon>
        <taxon>Actinomycetota</taxon>
        <taxon>Actinomycetes</taxon>
        <taxon>Kitasatosporales</taxon>
        <taxon>Streptomycetaceae</taxon>
        <taxon>Streptomyces</taxon>
    </lineage>
</organism>
<dbReference type="PANTHER" id="PTHR43825">
    <property type="entry name" value="PYRUVATE DEHYDROGENASE E1 COMPONENT"/>
    <property type="match status" value="1"/>
</dbReference>
<evidence type="ECO:0000313" key="3">
    <source>
        <dbReference type="Proteomes" id="UP001216579"/>
    </source>
</evidence>
<sequence length="317" mass="34901">MNNPVPPHSAGALIGSFLRTCAEESGDVYFIKADGTLPGADSFVDDYPQFYLNAGIAEQNAMSIAGGMALTGKTVYLWNTCTFLVFRPYDQIRWDAAYRNAKIRLIGTSSGYTRGPMGMAGITVEDIGALRSMPNMTIVCPGDRHEMASLLQQCHTVDGPVFMRLGVEREEMPALHESGRDIVLGRASVVCEGDQAVLLATGHLLPEAWELVQKLREEGLRMRLVSMHTIKPFDYSAVQEMAAQGLPILTYEDHNIIGGLGSAAAEAIAESGHGVPFRRIGIPDRYTTRQGDVFYQRREVGFSDLDEIRSWLKKHMT</sequence>
<reference evidence="2 3" key="1">
    <citation type="submission" date="2023-03" db="EMBL/GenBank/DDBJ databases">
        <title>Draft genome sequence of Streptomyces sp. RB6PN23 isolated from peat swamp forest in Thailand.</title>
        <authorList>
            <person name="Klaysubun C."/>
            <person name="Duangmal K."/>
        </authorList>
    </citation>
    <scope>NUCLEOTIDE SEQUENCE [LARGE SCALE GENOMIC DNA]</scope>
    <source>
        <strain evidence="2 3">RB6PN23</strain>
    </source>
</reference>
<dbReference type="Proteomes" id="UP001216579">
    <property type="component" value="Unassembled WGS sequence"/>
</dbReference>
<dbReference type="InterPro" id="IPR009014">
    <property type="entry name" value="Transketo_C/PFOR_II"/>
</dbReference>
<dbReference type="Pfam" id="PF02780">
    <property type="entry name" value="Transketolase_C"/>
    <property type="match status" value="1"/>
</dbReference>
<dbReference type="Pfam" id="PF02779">
    <property type="entry name" value="Transket_pyr"/>
    <property type="match status" value="1"/>
</dbReference>
<dbReference type="InterPro" id="IPR033248">
    <property type="entry name" value="Transketolase_C"/>
</dbReference>
<dbReference type="RefSeq" id="WP_276093740.1">
    <property type="nucleotide sequence ID" value="NZ_JARJBC010000007.1"/>
</dbReference>
<dbReference type="PANTHER" id="PTHR43825:SF1">
    <property type="entry name" value="TRANSKETOLASE-LIKE PYRIMIDINE-BINDING DOMAIN-CONTAINING PROTEIN"/>
    <property type="match status" value="1"/>
</dbReference>
<dbReference type="EMBL" id="JARJBC010000007">
    <property type="protein sequence ID" value="MDF3290303.1"/>
    <property type="molecule type" value="Genomic_DNA"/>
</dbReference>
<dbReference type="SUPFAM" id="SSF52922">
    <property type="entry name" value="TK C-terminal domain-like"/>
    <property type="match status" value="1"/>
</dbReference>
<dbReference type="InterPro" id="IPR005475">
    <property type="entry name" value="Transketolase-like_Pyr-bd"/>
</dbReference>
<gene>
    <name evidence="2" type="ORF">P3G67_13820</name>
</gene>
<dbReference type="InterPro" id="IPR029061">
    <property type="entry name" value="THDP-binding"/>
</dbReference>
<evidence type="ECO:0000259" key="1">
    <source>
        <dbReference type="SMART" id="SM00861"/>
    </source>
</evidence>
<comment type="caution">
    <text evidence="2">The sequence shown here is derived from an EMBL/GenBank/DDBJ whole genome shotgun (WGS) entry which is preliminary data.</text>
</comment>
<proteinExistence type="predicted"/>
<name>A0ABT5ZMS0_9ACTN</name>
<accession>A0ABT5ZMS0</accession>
<dbReference type="Gene3D" id="3.40.50.920">
    <property type="match status" value="1"/>
</dbReference>
<dbReference type="SUPFAM" id="SSF52518">
    <property type="entry name" value="Thiamin diphosphate-binding fold (THDP-binding)"/>
    <property type="match status" value="1"/>
</dbReference>
<dbReference type="Gene3D" id="3.40.50.970">
    <property type="match status" value="1"/>
</dbReference>
<dbReference type="InterPro" id="IPR051157">
    <property type="entry name" value="PDH/Transketolase"/>
</dbReference>
<feature type="domain" description="Transketolase-like pyrimidine-binding" evidence="1">
    <location>
        <begin position="8"/>
        <end position="172"/>
    </location>
</feature>
<evidence type="ECO:0000313" key="2">
    <source>
        <dbReference type="EMBL" id="MDF3290303.1"/>
    </source>
</evidence>
<dbReference type="SMART" id="SM00861">
    <property type="entry name" value="Transket_pyr"/>
    <property type="match status" value="1"/>
</dbReference>